<keyword evidence="2" id="KW-1185">Reference proteome</keyword>
<reference evidence="1 2" key="1">
    <citation type="submission" date="2016-09" db="EMBL/GenBank/DDBJ databases">
        <authorList>
            <person name="Capua I."/>
            <person name="De Benedictis P."/>
            <person name="Joannis T."/>
            <person name="Lombin L.H."/>
            <person name="Cattoli G."/>
        </authorList>
    </citation>
    <scope>NUCLEOTIDE SEQUENCE [LARGE SCALE GENOMIC DNA]</scope>
    <source>
        <strain evidence="1 2">LMG 25899</strain>
    </source>
</reference>
<dbReference type="InterPro" id="IPR031682">
    <property type="entry name" value="EsaE"/>
</dbReference>
<dbReference type="OrthoDB" id="2158535at2"/>
<gene>
    <name evidence="1" type="ORF">BCR26_00415</name>
</gene>
<dbReference type="Pfam" id="PF16887">
    <property type="entry name" value="DUF5081"/>
    <property type="match status" value="1"/>
</dbReference>
<comment type="caution">
    <text evidence="1">The sequence shown here is derived from an EMBL/GenBank/DDBJ whole genome shotgun (WGS) entry which is preliminary data.</text>
</comment>
<dbReference type="RefSeq" id="WP_069696982.1">
    <property type="nucleotide sequence ID" value="NZ_JAGGMA010000011.1"/>
</dbReference>
<evidence type="ECO:0000313" key="2">
    <source>
        <dbReference type="Proteomes" id="UP000095256"/>
    </source>
</evidence>
<proteinExistence type="predicted"/>
<dbReference type="Proteomes" id="UP000095256">
    <property type="component" value="Unassembled WGS sequence"/>
</dbReference>
<accession>A0A1E5L1Q2</accession>
<protein>
    <submittedName>
        <fullName evidence="1">Uncharacterized protein</fullName>
    </submittedName>
</protein>
<name>A0A1E5L1Q2_9ENTE</name>
<dbReference type="AlphaFoldDB" id="A0A1E5L1Q2"/>
<dbReference type="EMBL" id="MIEK01000001">
    <property type="protein sequence ID" value="OEH83971.1"/>
    <property type="molecule type" value="Genomic_DNA"/>
</dbReference>
<dbReference type="STRING" id="762845.BCR26_00415"/>
<evidence type="ECO:0000313" key="1">
    <source>
        <dbReference type="EMBL" id="OEH83971.1"/>
    </source>
</evidence>
<organism evidence="1 2">
    <name type="scientific">Enterococcus rivorum</name>
    <dbReference type="NCBI Taxonomy" id="762845"/>
    <lineage>
        <taxon>Bacteria</taxon>
        <taxon>Bacillati</taxon>
        <taxon>Bacillota</taxon>
        <taxon>Bacilli</taxon>
        <taxon>Lactobacillales</taxon>
        <taxon>Enterococcaceae</taxon>
        <taxon>Enterococcus</taxon>
    </lineage>
</organism>
<sequence>MATFSEEELLVLANMVGHQELFGVTQLPYYRLNEATFIPKGSYGLQEKGLLDAEKHLTKKGFLVASLIEKYGDSDTYLCLDSTYYVAPLEQSIVLKKQEQGFQLTIQEPEALLGQWLTEYTILRREGKPEEQEFRTRRTKLSLAELKEQGGEAALVVGRLTRKETAIERKEYGFLLSEDLLYRLEEKQVKRVSQYWLNKWLVDHLGIFYEKPEEPVQERMNWFGR</sequence>